<feature type="domain" description="F-box" evidence="1">
    <location>
        <begin position="8"/>
        <end position="48"/>
    </location>
</feature>
<proteinExistence type="predicted"/>
<dbReference type="InterPro" id="IPR001810">
    <property type="entry name" value="F-box_dom"/>
</dbReference>
<accession>A0A6G1JIU5</accession>
<reference evidence="2" key="1">
    <citation type="journal article" date="2020" name="Stud. Mycol.">
        <title>101 Dothideomycetes genomes: a test case for predicting lifestyles and emergence of pathogens.</title>
        <authorList>
            <person name="Haridas S."/>
            <person name="Albert R."/>
            <person name="Binder M."/>
            <person name="Bloem J."/>
            <person name="Labutti K."/>
            <person name="Salamov A."/>
            <person name="Andreopoulos B."/>
            <person name="Baker S."/>
            <person name="Barry K."/>
            <person name="Bills G."/>
            <person name="Bluhm B."/>
            <person name="Cannon C."/>
            <person name="Castanera R."/>
            <person name="Culley D."/>
            <person name="Daum C."/>
            <person name="Ezra D."/>
            <person name="Gonzalez J."/>
            <person name="Henrissat B."/>
            <person name="Kuo A."/>
            <person name="Liang C."/>
            <person name="Lipzen A."/>
            <person name="Lutzoni F."/>
            <person name="Magnuson J."/>
            <person name="Mondo S."/>
            <person name="Nolan M."/>
            <person name="Ohm R."/>
            <person name="Pangilinan J."/>
            <person name="Park H.-J."/>
            <person name="Ramirez L."/>
            <person name="Alfaro M."/>
            <person name="Sun H."/>
            <person name="Tritt A."/>
            <person name="Yoshinaga Y."/>
            <person name="Zwiers L.-H."/>
            <person name="Turgeon B."/>
            <person name="Goodwin S."/>
            <person name="Spatafora J."/>
            <person name="Crous P."/>
            <person name="Grigoriev I."/>
        </authorList>
    </citation>
    <scope>NUCLEOTIDE SEQUENCE</scope>
    <source>
        <strain evidence="2">CBS 122367</strain>
    </source>
</reference>
<gene>
    <name evidence="2" type="ORF">K458DRAFT_426981</name>
</gene>
<organism evidence="2 3">
    <name type="scientific">Lentithecium fluviatile CBS 122367</name>
    <dbReference type="NCBI Taxonomy" id="1168545"/>
    <lineage>
        <taxon>Eukaryota</taxon>
        <taxon>Fungi</taxon>
        <taxon>Dikarya</taxon>
        <taxon>Ascomycota</taxon>
        <taxon>Pezizomycotina</taxon>
        <taxon>Dothideomycetes</taxon>
        <taxon>Pleosporomycetidae</taxon>
        <taxon>Pleosporales</taxon>
        <taxon>Massarineae</taxon>
        <taxon>Lentitheciaceae</taxon>
        <taxon>Lentithecium</taxon>
    </lineage>
</organism>
<name>A0A6G1JIU5_9PLEO</name>
<protein>
    <recommendedName>
        <fullName evidence="1">F-box domain-containing protein</fullName>
    </recommendedName>
</protein>
<dbReference type="EMBL" id="MU005571">
    <property type="protein sequence ID" value="KAF2690161.1"/>
    <property type="molecule type" value="Genomic_DNA"/>
</dbReference>
<dbReference type="Proteomes" id="UP000799291">
    <property type="component" value="Unassembled WGS sequence"/>
</dbReference>
<dbReference type="InterPro" id="IPR036047">
    <property type="entry name" value="F-box-like_dom_sf"/>
</dbReference>
<evidence type="ECO:0000313" key="3">
    <source>
        <dbReference type="Proteomes" id="UP000799291"/>
    </source>
</evidence>
<dbReference type="CDD" id="cd09917">
    <property type="entry name" value="F-box_SF"/>
    <property type="match status" value="1"/>
</dbReference>
<dbReference type="AlphaFoldDB" id="A0A6G1JIU5"/>
<dbReference type="SUPFAM" id="SSF81383">
    <property type="entry name" value="F-box domain"/>
    <property type="match status" value="1"/>
</dbReference>
<evidence type="ECO:0000259" key="1">
    <source>
        <dbReference type="Pfam" id="PF00646"/>
    </source>
</evidence>
<dbReference type="Pfam" id="PF00646">
    <property type="entry name" value="F-box"/>
    <property type="match status" value="1"/>
</dbReference>
<keyword evidence="3" id="KW-1185">Reference proteome</keyword>
<dbReference type="OrthoDB" id="4252443at2759"/>
<sequence length="435" mass="49465">MSRRPSIFERLPEELVLLCLSYCDNNSILNTCLTSKAVFSVCQNYLFYHIDFSVHNDGVWRKHANYINISVPPDHAKAKQIWPANAIITRRQYELLERLNKEPSLGQQTRVLRWTLMDCTESVLHIRDDFNLGTYPLWAAFACFSKITEIDLAFMTGSRELHPPPPSLFSTATSISLAGTVSYSVISSILTSVNPSRLIHLRLNNLQTFREDEEMLIALNAPNIESHRRTRHGALQGFLADLTGRCTALRSFHLLTTAEFFDGSFTSFSQPNSQWPKEVADENRRYGEVGAFIESVKPTLRDLHFEHGPDIDYFSTAEGHRFHQLFPGQHLNDPLPMDVWFDAHVLPVLVSGPWPKLGSLTVKGIGHWKPLDAWGEEATVEEVRWLHGKTAEFRRKAIMIWDAAPEGCKVVVKDEASRPFYRFQADKTVNGKGQA</sequence>
<evidence type="ECO:0000313" key="2">
    <source>
        <dbReference type="EMBL" id="KAF2690161.1"/>
    </source>
</evidence>